<sequence length="77" mass="7412">MAEPSKSSSPAEQPRWQSGTGLAVGMSLGTALGLTVLDNLAVGLSLGVAVGLGLDALQARGSSTAPPQAAPTTPGAV</sequence>
<dbReference type="EMBL" id="JAAGWB010000071">
    <property type="protein sequence ID" value="NEN53478.1"/>
    <property type="molecule type" value="Genomic_DNA"/>
</dbReference>
<dbReference type="InterPro" id="IPR058598">
    <property type="entry name" value="Gly_zipper-like_dom"/>
</dbReference>
<dbReference type="RefSeq" id="WP_163613329.1">
    <property type="nucleotide sequence ID" value="NZ_JAAGWB010000071.1"/>
</dbReference>
<name>A0A6P0HC57_9ACTN</name>
<gene>
    <name evidence="2" type="ORF">G3R41_21480</name>
</gene>
<evidence type="ECO:0000313" key="2">
    <source>
        <dbReference type="EMBL" id="NEN53478.1"/>
    </source>
</evidence>
<proteinExistence type="predicted"/>
<accession>A0A6P0HC57</accession>
<evidence type="ECO:0000259" key="1">
    <source>
        <dbReference type="Pfam" id="PF26273"/>
    </source>
</evidence>
<dbReference type="AlphaFoldDB" id="A0A6P0HC57"/>
<organism evidence="2 3">
    <name type="scientific">Modestobacter muralis</name>
    <dbReference type="NCBI Taxonomy" id="1608614"/>
    <lineage>
        <taxon>Bacteria</taxon>
        <taxon>Bacillati</taxon>
        <taxon>Actinomycetota</taxon>
        <taxon>Actinomycetes</taxon>
        <taxon>Geodermatophilales</taxon>
        <taxon>Geodermatophilaceae</taxon>
        <taxon>Modestobacter</taxon>
    </lineage>
</organism>
<reference evidence="2 3" key="1">
    <citation type="submission" date="2020-02" db="EMBL/GenBank/DDBJ databases">
        <title>The WGS of Modestobacter muralis DSM 100205.</title>
        <authorList>
            <person name="Jiang Z."/>
        </authorList>
    </citation>
    <scope>NUCLEOTIDE SEQUENCE [LARGE SCALE GENOMIC DNA]</scope>
    <source>
        <strain evidence="2 3">DSM 100205</strain>
    </source>
</reference>
<dbReference type="Proteomes" id="UP000471152">
    <property type="component" value="Unassembled WGS sequence"/>
</dbReference>
<comment type="caution">
    <text evidence="2">The sequence shown here is derived from an EMBL/GenBank/DDBJ whole genome shotgun (WGS) entry which is preliminary data.</text>
</comment>
<dbReference type="Pfam" id="PF26273">
    <property type="entry name" value="Gly_zipper"/>
    <property type="match status" value="1"/>
</dbReference>
<evidence type="ECO:0000313" key="3">
    <source>
        <dbReference type="Proteomes" id="UP000471152"/>
    </source>
</evidence>
<feature type="domain" description="Glycine zipper-like" evidence="1">
    <location>
        <begin position="17"/>
        <end position="58"/>
    </location>
</feature>
<protein>
    <submittedName>
        <fullName evidence="2">Glycine zipper family protein</fullName>
    </submittedName>
</protein>